<protein>
    <recommendedName>
        <fullName evidence="19">Peptidase A2 domain-containing protein</fullName>
    </recommendedName>
</protein>
<evidence type="ECO:0000256" key="8">
    <source>
        <dbReference type="ARBA" id="ARBA00022750"/>
    </source>
</evidence>
<dbReference type="GO" id="GO:0005272">
    <property type="term" value="F:sodium channel activity"/>
    <property type="evidence" value="ECO:0007669"/>
    <property type="project" value="UniProtKB-KW"/>
</dbReference>
<evidence type="ECO:0000256" key="18">
    <source>
        <dbReference type="SAM" id="Phobius"/>
    </source>
</evidence>
<evidence type="ECO:0000256" key="14">
    <source>
        <dbReference type="ARBA" id="ARBA00023180"/>
    </source>
</evidence>
<evidence type="ECO:0000256" key="4">
    <source>
        <dbReference type="ARBA" id="ARBA00022448"/>
    </source>
</evidence>
<evidence type="ECO:0000256" key="1">
    <source>
        <dbReference type="ARBA" id="ARBA00004141"/>
    </source>
</evidence>
<evidence type="ECO:0000256" key="15">
    <source>
        <dbReference type="ARBA" id="ARBA00023201"/>
    </source>
</evidence>
<keyword evidence="11" id="KW-0915">Sodium</keyword>
<evidence type="ECO:0000313" key="20">
    <source>
        <dbReference type="EMBL" id="CAB3409066.1"/>
    </source>
</evidence>
<name>A0A8S1F5R0_9PELO</name>
<keyword evidence="12 17" id="KW-0406">Ion transport</keyword>
<comment type="caution">
    <text evidence="20">The sequence shown here is derived from an EMBL/GenBank/DDBJ whole genome shotgun (WGS) entry which is preliminary data.</text>
</comment>
<dbReference type="Pfam" id="PF00858">
    <property type="entry name" value="ASC"/>
    <property type="match status" value="1"/>
</dbReference>
<keyword evidence="5 17" id="KW-0894">Sodium channel</keyword>
<dbReference type="PROSITE" id="PS50175">
    <property type="entry name" value="ASP_PROT_RETROV"/>
    <property type="match status" value="1"/>
</dbReference>
<evidence type="ECO:0000256" key="2">
    <source>
        <dbReference type="ARBA" id="ARBA00007193"/>
    </source>
</evidence>
<keyword evidence="16 17" id="KW-0407">Ion channel</keyword>
<dbReference type="GO" id="GO:0004190">
    <property type="term" value="F:aspartic-type endopeptidase activity"/>
    <property type="evidence" value="ECO:0007669"/>
    <property type="project" value="UniProtKB-KW"/>
</dbReference>
<gene>
    <name evidence="20" type="ORF">CBOVIS_LOCUS10762</name>
</gene>
<keyword evidence="7 17" id="KW-0812">Transmembrane</keyword>
<dbReference type="AlphaFoldDB" id="A0A8S1F5R0"/>
<keyword evidence="4 17" id="KW-0813">Transport</keyword>
<evidence type="ECO:0000256" key="6">
    <source>
        <dbReference type="ARBA" id="ARBA00022670"/>
    </source>
</evidence>
<dbReference type="Proteomes" id="UP000494206">
    <property type="component" value="Unassembled WGS sequence"/>
</dbReference>
<dbReference type="GO" id="GO:0016020">
    <property type="term" value="C:membrane"/>
    <property type="evidence" value="ECO:0007669"/>
    <property type="project" value="UniProtKB-SubCell"/>
</dbReference>
<dbReference type="Pfam" id="PF09668">
    <property type="entry name" value="Asp_protease"/>
    <property type="match status" value="1"/>
</dbReference>
<comment type="subcellular location">
    <subcellularLocation>
        <location evidence="1">Membrane</location>
        <topology evidence="1">Multi-pass membrane protein</topology>
    </subcellularLocation>
</comment>
<evidence type="ECO:0000256" key="5">
    <source>
        <dbReference type="ARBA" id="ARBA00022461"/>
    </source>
</evidence>
<dbReference type="PANTHER" id="PTHR12917">
    <property type="entry name" value="ASPARTYL PROTEASE DDI-RELATED"/>
    <property type="match status" value="1"/>
</dbReference>
<evidence type="ECO:0000256" key="11">
    <source>
        <dbReference type="ARBA" id="ARBA00023053"/>
    </source>
</evidence>
<evidence type="ECO:0000256" key="16">
    <source>
        <dbReference type="ARBA" id="ARBA00023303"/>
    </source>
</evidence>
<evidence type="ECO:0000256" key="9">
    <source>
        <dbReference type="ARBA" id="ARBA00022801"/>
    </source>
</evidence>
<reference evidence="20 21" key="1">
    <citation type="submission" date="2020-04" db="EMBL/GenBank/DDBJ databases">
        <authorList>
            <person name="Laetsch R D."/>
            <person name="Stevens L."/>
            <person name="Kumar S."/>
            <person name="Blaxter L. M."/>
        </authorList>
    </citation>
    <scope>NUCLEOTIDE SEQUENCE [LARGE SCALE GENOMIC DNA]</scope>
</reference>
<evidence type="ECO:0000259" key="19">
    <source>
        <dbReference type="PROSITE" id="PS50175"/>
    </source>
</evidence>
<dbReference type="EMBL" id="CADEPM010000008">
    <property type="protein sequence ID" value="CAB3409066.1"/>
    <property type="molecule type" value="Genomic_DNA"/>
</dbReference>
<evidence type="ECO:0000256" key="3">
    <source>
        <dbReference type="ARBA" id="ARBA00009136"/>
    </source>
</evidence>
<feature type="domain" description="Peptidase A2" evidence="19">
    <location>
        <begin position="13"/>
        <end position="56"/>
    </location>
</feature>
<keyword evidence="14" id="KW-0325">Glycoprotein</keyword>
<dbReference type="InterPro" id="IPR001995">
    <property type="entry name" value="Peptidase_A2_cat"/>
</dbReference>
<keyword evidence="10 18" id="KW-1133">Transmembrane helix</keyword>
<evidence type="ECO:0000256" key="17">
    <source>
        <dbReference type="RuleBase" id="RU000679"/>
    </source>
</evidence>
<proteinExistence type="inferred from homology"/>
<dbReference type="PANTHER" id="PTHR12917:SF1">
    <property type="entry name" value="AT13091P"/>
    <property type="match status" value="1"/>
</dbReference>
<feature type="transmembrane region" description="Helical" evidence="18">
    <location>
        <begin position="187"/>
        <end position="202"/>
    </location>
</feature>
<evidence type="ECO:0000256" key="12">
    <source>
        <dbReference type="ARBA" id="ARBA00023065"/>
    </source>
</evidence>
<evidence type="ECO:0000256" key="7">
    <source>
        <dbReference type="ARBA" id="ARBA00022692"/>
    </source>
</evidence>
<keyword evidence="8" id="KW-0064">Aspartyl protease</keyword>
<dbReference type="Gene3D" id="1.10.287.770">
    <property type="entry name" value="YojJ-like"/>
    <property type="match status" value="1"/>
</dbReference>
<dbReference type="InterPro" id="IPR001873">
    <property type="entry name" value="ENaC"/>
</dbReference>
<dbReference type="InterPro" id="IPR019103">
    <property type="entry name" value="Peptidase_aspartic_DDI1-type"/>
</dbReference>
<evidence type="ECO:0000256" key="10">
    <source>
        <dbReference type="ARBA" id="ARBA00022989"/>
    </source>
</evidence>
<dbReference type="SUPFAM" id="SSF50630">
    <property type="entry name" value="Acid proteases"/>
    <property type="match status" value="1"/>
</dbReference>
<keyword evidence="15 17" id="KW-0739">Sodium transport</keyword>
<organism evidence="20 21">
    <name type="scientific">Caenorhabditis bovis</name>
    <dbReference type="NCBI Taxonomy" id="2654633"/>
    <lineage>
        <taxon>Eukaryota</taxon>
        <taxon>Metazoa</taxon>
        <taxon>Ecdysozoa</taxon>
        <taxon>Nematoda</taxon>
        <taxon>Chromadorea</taxon>
        <taxon>Rhabditida</taxon>
        <taxon>Rhabditina</taxon>
        <taxon>Rhabditomorpha</taxon>
        <taxon>Rhabditoidea</taxon>
        <taxon>Rhabditidae</taxon>
        <taxon>Peloderinae</taxon>
        <taxon>Caenorhabditis</taxon>
    </lineage>
</organism>
<accession>A0A8S1F5R0</accession>
<keyword evidence="9" id="KW-0378">Hydrolase</keyword>
<dbReference type="Gene3D" id="2.40.70.10">
    <property type="entry name" value="Acid Proteases"/>
    <property type="match status" value="1"/>
</dbReference>
<sequence>MIFIKVALNNILIRAMVDTGAQVSLISKKVAENCEIEDEIDTRFKVTTAGIGGNSEAIGKLLNVDLVIEGTAMPVVLTVMPNDSLELDMIMGIDILKCYQGIIDLQKLDKAQQTERIEKEEFPNKILYRTKVPEVLINPISLDSIDTSHYESADKVARYKCNCRYLWLRELHGVTAFMMSNSLKHKIFWAFVIIAWASYSIYNTQNIILQTTTLITILPVKKLKFPTLVFCPRNPDFLHYYEILEDMYSKLGYMENSTNFDILRYAITSFGFDGAHIERFNSSYLKELEQFYDRWKGNRSQYEMFEFVYEKHGYNCSDLFQTCYGGSVLYNCCDIFEPTYAMLRGKCYRLIDSYYQNDTDEVSKVSIFFKNIITPLMGDGKTPQLVLYNSDSNYEIGVYPRLFINAHDWNRLRFTQKSLVLLPHNDRCSHDDIYQGKFTCFVYKWLIQLINQYNCTVPYYRYKLHYLYGIPVCNNSVIVNNFQNISLTPTLQGYKCSPACSRIENSMQVMSSIDYDPDPTYMFRIEASFTYLEYEQYKEVQKTSTPGFISELGGQTGLFVGCSVMTIVQFFNSLCVFLYKKIRDVLYRQYYMVKFGLYTTHPSEPVDKFYSKSSSLERQEIQKAKASRQRQMQLDGMLFDEDPGETIEFEDVAVSTSSVGSEIERIYEDEFEEIPLSNSEELEEILPSTEGSSEQHSACVAESPEEIKIAKFVWNR</sequence>
<comment type="similarity">
    <text evidence="2 17">Belongs to the amiloride-sensitive sodium channel (TC 1.A.6) family.</text>
</comment>
<keyword evidence="6" id="KW-0645">Protease</keyword>
<dbReference type="GO" id="GO:0006508">
    <property type="term" value="P:proteolysis"/>
    <property type="evidence" value="ECO:0007669"/>
    <property type="project" value="UniProtKB-KW"/>
</dbReference>
<dbReference type="InterPro" id="IPR021109">
    <property type="entry name" value="Peptidase_aspartic_dom_sf"/>
</dbReference>
<dbReference type="OrthoDB" id="5874059at2759"/>
<evidence type="ECO:0000313" key="21">
    <source>
        <dbReference type="Proteomes" id="UP000494206"/>
    </source>
</evidence>
<comment type="similarity">
    <text evidence="3">Belongs to the DDI1 family.</text>
</comment>
<feature type="transmembrane region" description="Helical" evidence="18">
    <location>
        <begin position="558"/>
        <end position="579"/>
    </location>
</feature>
<keyword evidence="13 18" id="KW-0472">Membrane</keyword>
<evidence type="ECO:0000256" key="13">
    <source>
        <dbReference type="ARBA" id="ARBA00023136"/>
    </source>
</evidence>
<keyword evidence="21" id="KW-1185">Reference proteome</keyword>